<dbReference type="EMBL" id="JASJOS010000022">
    <property type="protein sequence ID" value="MDJ1485640.1"/>
    <property type="molecule type" value="Genomic_DNA"/>
</dbReference>
<feature type="domain" description="DUF8202" evidence="3">
    <location>
        <begin position="253"/>
        <end position="423"/>
    </location>
</feature>
<dbReference type="PROSITE" id="PS51257">
    <property type="entry name" value="PROKAR_LIPOPROTEIN"/>
    <property type="match status" value="1"/>
</dbReference>
<feature type="chain" id="PRO_5042063145" evidence="1">
    <location>
        <begin position="24"/>
        <end position="644"/>
    </location>
</feature>
<dbReference type="InterPro" id="IPR026444">
    <property type="entry name" value="Secre_tail"/>
</dbReference>
<dbReference type="RefSeq" id="WP_313988472.1">
    <property type="nucleotide sequence ID" value="NZ_JASJOS010000022.1"/>
</dbReference>
<keyword evidence="1" id="KW-0732">Signal</keyword>
<feature type="domain" description="Secretion system C-terminal sorting" evidence="2">
    <location>
        <begin position="566"/>
        <end position="643"/>
    </location>
</feature>
<organism evidence="4 5">
    <name type="scientific">Xanthocytophaga flava</name>
    <dbReference type="NCBI Taxonomy" id="3048013"/>
    <lineage>
        <taxon>Bacteria</taxon>
        <taxon>Pseudomonadati</taxon>
        <taxon>Bacteroidota</taxon>
        <taxon>Cytophagia</taxon>
        <taxon>Cytophagales</taxon>
        <taxon>Rhodocytophagaceae</taxon>
        <taxon>Xanthocytophaga</taxon>
    </lineage>
</organism>
<evidence type="ECO:0000259" key="2">
    <source>
        <dbReference type="Pfam" id="PF18962"/>
    </source>
</evidence>
<feature type="signal peptide" evidence="1">
    <location>
        <begin position="1"/>
        <end position="23"/>
    </location>
</feature>
<dbReference type="AlphaFoldDB" id="A0AAE3QUD0"/>
<protein>
    <submittedName>
        <fullName evidence="4">T9SS type A sorting domain-containing protein</fullName>
    </submittedName>
</protein>
<reference evidence="4" key="1">
    <citation type="submission" date="2023-05" db="EMBL/GenBank/DDBJ databases">
        <authorList>
            <person name="Zhang X."/>
        </authorList>
    </citation>
    <scope>NUCLEOTIDE SEQUENCE</scope>
    <source>
        <strain evidence="4">YF14B1</strain>
    </source>
</reference>
<name>A0AAE3QUD0_9BACT</name>
<dbReference type="Proteomes" id="UP001241110">
    <property type="component" value="Unassembled WGS sequence"/>
</dbReference>
<evidence type="ECO:0000313" key="4">
    <source>
        <dbReference type="EMBL" id="MDJ1485640.1"/>
    </source>
</evidence>
<sequence>MKSFLVLYFTLVVSCFGHSVVSAQSPAGISANLNLWLKANTGVTGTTTVTNWTDNSTQTNNATGSAPAPSYITTGSTLFNYNSYLQFTAASSQMLSLTAAKNPLGSGTQARTFYTVTFPSSAADENTVIGQGTNATGTTNQGRHLRYITNTNRLIVDTDGRVRGSASATNSRPFIATFSVAASETQALSASTFGSINGVTTSITSYSNGSANSSINTASTLAQIGHRPAETNYFDGRIAEIISYPGIQHSATQRQQVESYLAVKYGITMTNNYLNSASSTIFTVASPYNNNIIGIARDDNSSLLQRQSHSYDDSARVYLSTLTANNISNAGAFLTNNQYILMGANTSRLRATSASMSEMPLGLFSRIGREWKVTNTGFTGTFNWDVTLESGIGGLNSSDLRLLVDTDGNFSDATTYSSLSGLTFSVSGNTVSVSGISITMIPTGTTRFITLASSASTTPLPVAWLNFKGYAQNEGVILQWNVASETNNAKFTVERSLDGIHYEAIATITGKGTTSQQSPYSYTDTNPLVATAYYRIQQTDVTGESSYSSVISISYTTTRPATQFTVFPNPARSTDSISLSFEETIPAYTDYTIYDFSGHILSSDKLKASDTGIFMMNTQLIKGMYLVRLTGEGVESKFQKLVIE</sequence>
<evidence type="ECO:0000313" key="5">
    <source>
        <dbReference type="Proteomes" id="UP001241110"/>
    </source>
</evidence>
<evidence type="ECO:0000256" key="1">
    <source>
        <dbReference type="SAM" id="SignalP"/>
    </source>
</evidence>
<accession>A0AAE3QUD0</accession>
<dbReference type="Pfam" id="PF18962">
    <property type="entry name" value="Por_Secre_tail"/>
    <property type="match status" value="1"/>
</dbReference>
<dbReference type="NCBIfam" id="TIGR04183">
    <property type="entry name" value="Por_Secre_tail"/>
    <property type="match status" value="1"/>
</dbReference>
<proteinExistence type="predicted"/>
<evidence type="ECO:0000259" key="3">
    <source>
        <dbReference type="Pfam" id="PF26628"/>
    </source>
</evidence>
<dbReference type="InterPro" id="IPR058515">
    <property type="entry name" value="DUF8202"/>
</dbReference>
<comment type="caution">
    <text evidence="4">The sequence shown here is derived from an EMBL/GenBank/DDBJ whole genome shotgun (WGS) entry which is preliminary data.</text>
</comment>
<dbReference type="Pfam" id="PF26628">
    <property type="entry name" value="DUF8202"/>
    <property type="match status" value="1"/>
</dbReference>
<gene>
    <name evidence="4" type="ORF">QNI16_34435</name>
</gene>